<dbReference type="Pfam" id="PF10696">
    <property type="entry name" value="DUF2501"/>
    <property type="match status" value="1"/>
</dbReference>
<name>A0ABT2DFI0_9BURK</name>
<dbReference type="EMBL" id="JANUHB010000005">
    <property type="protein sequence ID" value="MCS0810070.1"/>
    <property type="molecule type" value="Genomic_DNA"/>
</dbReference>
<sequence length="139" mass="14185">MKTTLYRIAALLLALPLASAHAQLEGLMGKGGKDLQGLAGALPGQSMSSGSLGNVAGLLQFCVTNNYLGGGDVNSVQDKLMGKLPGGTKSQDPGFTDGLKGVLHGSNGKQVDLGSTGGIKEQVTKQVCDTVLKQARSFL</sequence>
<protein>
    <submittedName>
        <fullName evidence="2">DUF2501 domain-containing protein</fullName>
    </submittedName>
</protein>
<proteinExistence type="predicted"/>
<organism evidence="2 3">
    <name type="scientific">Massilia agilis</name>
    <dbReference type="NCBI Taxonomy" id="1811226"/>
    <lineage>
        <taxon>Bacteria</taxon>
        <taxon>Pseudomonadati</taxon>
        <taxon>Pseudomonadota</taxon>
        <taxon>Betaproteobacteria</taxon>
        <taxon>Burkholderiales</taxon>
        <taxon>Oxalobacteraceae</taxon>
        <taxon>Telluria group</taxon>
        <taxon>Massilia</taxon>
    </lineage>
</organism>
<keyword evidence="1" id="KW-0732">Signal</keyword>
<evidence type="ECO:0000256" key="1">
    <source>
        <dbReference type="SAM" id="SignalP"/>
    </source>
</evidence>
<dbReference type="Proteomes" id="UP001206126">
    <property type="component" value="Unassembled WGS sequence"/>
</dbReference>
<feature type="chain" id="PRO_5045291959" evidence="1">
    <location>
        <begin position="23"/>
        <end position="139"/>
    </location>
</feature>
<gene>
    <name evidence="2" type="ORF">NX774_19275</name>
</gene>
<dbReference type="RefSeq" id="WP_258823898.1">
    <property type="nucleotide sequence ID" value="NZ_JANUHB010000005.1"/>
</dbReference>
<dbReference type="InterPro" id="IPR019637">
    <property type="entry name" value="DUF2501"/>
</dbReference>
<accession>A0ABT2DFI0</accession>
<evidence type="ECO:0000313" key="3">
    <source>
        <dbReference type="Proteomes" id="UP001206126"/>
    </source>
</evidence>
<reference evidence="2 3" key="1">
    <citation type="submission" date="2022-08" db="EMBL/GenBank/DDBJ databases">
        <title>Reclassification of Massilia species as members of the genera Telluria, Duganella, Pseudoduganella, Mokoshia gen. nov. and Zemynaea gen. nov. using orthogonal and non-orthogonal genome-based approaches.</title>
        <authorList>
            <person name="Bowman J.P."/>
        </authorList>
    </citation>
    <scope>NUCLEOTIDE SEQUENCE [LARGE SCALE GENOMIC DNA]</scope>
    <source>
        <strain evidence="2 3">JCM 31605</strain>
    </source>
</reference>
<evidence type="ECO:0000313" key="2">
    <source>
        <dbReference type="EMBL" id="MCS0810070.1"/>
    </source>
</evidence>
<feature type="signal peptide" evidence="1">
    <location>
        <begin position="1"/>
        <end position="22"/>
    </location>
</feature>
<comment type="caution">
    <text evidence="2">The sequence shown here is derived from an EMBL/GenBank/DDBJ whole genome shotgun (WGS) entry which is preliminary data.</text>
</comment>
<keyword evidence="3" id="KW-1185">Reference proteome</keyword>